<evidence type="ECO:0000313" key="4">
    <source>
        <dbReference type="Proteomes" id="UP000077701"/>
    </source>
</evidence>
<gene>
    <name evidence="3" type="ORF">PS9374_00180</name>
</gene>
<comment type="similarity">
    <text evidence="1">Belongs to the YciI family.</text>
</comment>
<dbReference type="AlphaFoldDB" id="A0A171B135"/>
<comment type="caution">
    <text evidence="3">The sequence shown here is derived from an EMBL/GenBank/DDBJ whole genome shotgun (WGS) entry which is preliminary data.</text>
</comment>
<dbReference type="InterPro" id="IPR005545">
    <property type="entry name" value="YCII"/>
</dbReference>
<evidence type="ECO:0000259" key="2">
    <source>
        <dbReference type="Pfam" id="PF03795"/>
    </source>
</evidence>
<proteinExistence type="inferred from homology"/>
<reference evidence="4" key="2">
    <citation type="submission" date="2016-04" db="EMBL/GenBank/DDBJ databases">
        <title>Planomonospora sphaerica JCM9374 whole genome shotgun sequence.</title>
        <authorList>
            <person name="Suzuki T."/>
            <person name="Dohra H."/>
            <person name="Kodani S."/>
        </authorList>
    </citation>
    <scope>NUCLEOTIDE SEQUENCE [LARGE SCALE GENOMIC DNA]</scope>
    <source>
        <strain evidence="4">JCM 9374</strain>
    </source>
</reference>
<keyword evidence="4" id="KW-1185">Reference proteome</keyword>
<dbReference type="SUPFAM" id="SSF54909">
    <property type="entry name" value="Dimeric alpha+beta barrel"/>
    <property type="match status" value="1"/>
</dbReference>
<dbReference type="RefSeq" id="WP_068893956.1">
    <property type="nucleotide sequence ID" value="NZ_BDCX01000001.1"/>
</dbReference>
<evidence type="ECO:0000256" key="1">
    <source>
        <dbReference type="ARBA" id="ARBA00007689"/>
    </source>
</evidence>
<dbReference type="STRING" id="161355.PS9374_00180"/>
<name>A0A171B135_9ACTN</name>
<feature type="domain" description="YCII-related" evidence="2">
    <location>
        <begin position="1"/>
        <end position="101"/>
    </location>
</feature>
<dbReference type="InterPro" id="IPR011008">
    <property type="entry name" value="Dimeric_a/b-barrel"/>
</dbReference>
<accession>A0A171B135</accession>
<organism evidence="3 4">
    <name type="scientific">Planomonospora sphaerica</name>
    <dbReference type="NCBI Taxonomy" id="161355"/>
    <lineage>
        <taxon>Bacteria</taxon>
        <taxon>Bacillati</taxon>
        <taxon>Actinomycetota</taxon>
        <taxon>Actinomycetes</taxon>
        <taxon>Streptosporangiales</taxon>
        <taxon>Streptosporangiaceae</taxon>
        <taxon>Planomonospora</taxon>
    </lineage>
</organism>
<sequence length="113" mass="12199">MRYVLLAAGDERPWAEAGPAEREEVYARWGRFEEMLTARNAGRGGDELAHSGTATTVRKTGGKVVVTDGPYAEAVEQIGGYVTIEVASMEEAIEFAEACPSDVVEIRPVPDRG</sequence>
<dbReference type="Gene3D" id="3.30.70.1060">
    <property type="entry name" value="Dimeric alpha+beta barrel"/>
    <property type="match status" value="1"/>
</dbReference>
<dbReference type="PANTHER" id="PTHR35174:SF3">
    <property type="entry name" value="BLL7171 PROTEIN"/>
    <property type="match status" value="1"/>
</dbReference>
<evidence type="ECO:0000313" key="3">
    <source>
        <dbReference type="EMBL" id="GAT64550.1"/>
    </source>
</evidence>
<dbReference type="EMBL" id="BDCX01000001">
    <property type="protein sequence ID" value="GAT64550.1"/>
    <property type="molecule type" value="Genomic_DNA"/>
</dbReference>
<protein>
    <submittedName>
        <fullName evidence="3">Transcription initiation protein</fullName>
    </submittedName>
</protein>
<dbReference type="Proteomes" id="UP000077701">
    <property type="component" value="Unassembled WGS sequence"/>
</dbReference>
<dbReference type="Pfam" id="PF03795">
    <property type="entry name" value="YCII"/>
    <property type="match status" value="1"/>
</dbReference>
<reference evidence="3 4" key="1">
    <citation type="journal article" date="2016" name="Genome Announc.">
        <title>Draft Genome Sequence of Planomonospora sphaerica JCM9374, a Rare Actinomycete.</title>
        <authorList>
            <person name="Dohra H."/>
            <person name="Suzuki T."/>
            <person name="Inoue Y."/>
            <person name="Kodani S."/>
        </authorList>
    </citation>
    <scope>NUCLEOTIDE SEQUENCE [LARGE SCALE GENOMIC DNA]</scope>
    <source>
        <strain evidence="3 4">JCM 9374</strain>
    </source>
</reference>
<dbReference type="PANTHER" id="PTHR35174">
    <property type="entry name" value="BLL7171 PROTEIN-RELATED"/>
    <property type="match status" value="1"/>
</dbReference>